<feature type="region of interest" description="Disordered" evidence="7">
    <location>
        <begin position="1"/>
        <end position="83"/>
    </location>
</feature>
<dbReference type="KEGG" id="pfp:PFL1_05850"/>
<evidence type="ECO:0000256" key="2">
    <source>
        <dbReference type="ARBA" id="ARBA00022801"/>
    </source>
</evidence>
<evidence type="ECO:0000256" key="7">
    <source>
        <dbReference type="SAM" id="MobiDB-lite"/>
    </source>
</evidence>
<dbReference type="OrthoDB" id="49151at2759"/>
<keyword evidence="3" id="KW-0456">Lyase</keyword>
<evidence type="ECO:0000313" key="9">
    <source>
        <dbReference type="Proteomes" id="UP000053664"/>
    </source>
</evidence>
<keyword evidence="1" id="KW-0540">Nuclease</keyword>
<dbReference type="GO" id="GO:0016829">
    <property type="term" value="F:lyase activity"/>
    <property type="evidence" value="ECO:0007669"/>
    <property type="project" value="UniProtKB-KW"/>
</dbReference>
<name>A0A061H2C3_9BASI</name>
<dbReference type="HOGENOM" id="CLU_906494_0_0_1"/>
<sequence>MCAKPHATRGLVDYATSGSESGSDDDAGVEPPRSQHDDDGNGVTTKPAPTSIVTPSTGTRKRRLPPLGDDLTPLSAAQEAGPSKRVKAVVAGEWLCHVFVEVPQQISLDRTIDRCHRDAREAFATRFQPIGSRPPDPANGGHPGEVTCERPHISLTRPILLRAHERTMFVQEAAQAVRAASHAFNMQRFPVSFSRLDHLVNDDRTRDFLVLEVGAGWKELKALAESLSTALYRLVRAKPYYEEARFHASVGFVSMVDDIIGDEGHSMPSQPAPAAESAPDGQGASAAAAEAAAEAPAVVGPRPRGDAEDTRAAEIRRCPPFLVDRIGIRVGKQVTWVDLRQ</sequence>
<dbReference type="GO" id="GO:0000175">
    <property type="term" value="F:3'-5'-RNA exonuclease activity"/>
    <property type="evidence" value="ECO:0007669"/>
    <property type="project" value="TreeGrafter"/>
</dbReference>
<protein>
    <recommendedName>
        <fullName evidence="5">U6 snRNA phosphodiesterase 1</fullName>
    </recommendedName>
    <alternativeName>
        <fullName evidence="6">3'-5' RNA exonuclease USB1</fullName>
    </alternativeName>
</protein>
<accession>A0A061H2C3</accession>
<evidence type="ECO:0000313" key="8">
    <source>
        <dbReference type="EMBL" id="EPQ26528.1"/>
    </source>
</evidence>
<feature type="compositionally biased region" description="Low complexity" evidence="7">
    <location>
        <begin position="266"/>
        <end position="297"/>
    </location>
</feature>
<dbReference type="Pfam" id="PF09749">
    <property type="entry name" value="HVSL"/>
    <property type="match status" value="1"/>
</dbReference>
<dbReference type="PANTHER" id="PTHR13522">
    <property type="entry name" value="U6 SNRNA PHOSPHODIESTERASE 1"/>
    <property type="match status" value="1"/>
</dbReference>
<organism evidence="8 9">
    <name type="scientific">Pseudozyma flocculosa PF-1</name>
    <dbReference type="NCBI Taxonomy" id="1277687"/>
    <lineage>
        <taxon>Eukaryota</taxon>
        <taxon>Fungi</taxon>
        <taxon>Dikarya</taxon>
        <taxon>Basidiomycota</taxon>
        <taxon>Ustilaginomycotina</taxon>
        <taxon>Ustilaginomycetes</taxon>
        <taxon>Ustilaginales</taxon>
        <taxon>Ustilaginaceae</taxon>
        <taxon>Pseudozyma</taxon>
    </lineage>
</organism>
<dbReference type="GO" id="GO:0034477">
    <property type="term" value="P:U6 snRNA 3'-end processing"/>
    <property type="evidence" value="ECO:0007669"/>
    <property type="project" value="InterPro"/>
</dbReference>
<evidence type="ECO:0000256" key="5">
    <source>
        <dbReference type="ARBA" id="ARBA00029543"/>
    </source>
</evidence>
<feature type="compositionally biased region" description="Polar residues" evidence="7">
    <location>
        <begin position="42"/>
        <end position="58"/>
    </location>
</feature>
<dbReference type="AlphaFoldDB" id="A0A061H2C3"/>
<evidence type="ECO:0000256" key="1">
    <source>
        <dbReference type="ARBA" id="ARBA00022722"/>
    </source>
</evidence>
<dbReference type="GeneID" id="19319934"/>
<dbReference type="Proteomes" id="UP000053664">
    <property type="component" value="Unassembled WGS sequence"/>
</dbReference>
<keyword evidence="4" id="KW-0539">Nucleus</keyword>
<feature type="compositionally biased region" description="Basic and acidic residues" evidence="7">
    <location>
        <begin position="303"/>
        <end position="312"/>
    </location>
</feature>
<evidence type="ECO:0000256" key="6">
    <source>
        <dbReference type="ARBA" id="ARBA00030030"/>
    </source>
</evidence>
<feature type="region of interest" description="Disordered" evidence="7">
    <location>
        <begin position="263"/>
        <end position="312"/>
    </location>
</feature>
<dbReference type="PANTHER" id="PTHR13522:SF3">
    <property type="entry name" value="U6 SNRNA PHOSPHODIESTERASE 1"/>
    <property type="match status" value="1"/>
</dbReference>
<dbReference type="InterPro" id="IPR027521">
    <property type="entry name" value="Usb1"/>
</dbReference>
<reference evidence="8 9" key="1">
    <citation type="journal article" date="2013" name="Plant Cell">
        <title>The transition from a phytopathogenic smut ancestor to an anamorphic biocontrol agent deciphered by comparative whole-genome analysis.</title>
        <authorList>
            <person name="Lefebvre F."/>
            <person name="Joly D.L."/>
            <person name="Labbe C."/>
            <person name="Teichmann B."/>
            <person name="Linning R."/>
            <person name="Belzile F."/>
            <person name="Bakkeren G."/>
            <person name="Belanger R.R."/>
        </authorList>
    </citation>
    <scope>NUCLEOTIDE SEQUENCE [LARGE SCALE GENOMIC DNA]</scope>
    <source>
        <strain evidence="8 9">PF-1</strain>
    </source>
</reference>
<keyword evidence="2" id="KW-0378">Hydrolase</keyword>
<dbReference type="EMBL" id="KE361644">
    <property type="protein sequence ID" value="EPQ26528.1"/>
    <property type="molecule type" value="Genomic_DNA"/>
</dbReference>
<dbReference type="RefSeq" id="XP_007881578.1">
    <property type="nucleotide sequence ID" value="XM_007883387.1"/>
</dbReference>
<gene>
    <name evidence="8" type="ORF">PFL1_05850</name>
</gene>
<evidence type="ECO:0000256" key="3">
    <source>
        <dbReference type="ARBA" id="ARBA00023239"/>
    </source>
</evidence>
<evidence type="ECO:0000256" key="4">
    <source>
        <dbReference type="ARBA" id="ARBA00023242"/>
    </source>
</evidence>
<proteinExistence type="predicted"/>
<dbReference type="Gene3D" id="3.90.1140.10">
    <property type="entry name" value="Cyclic phosphodiesterase"/>
    <property type="match status" value="1"/>
</dbReference>
<dbReference type="eggNOG" id="KOG3102">
    <property type="taxonomic scope" value="Eukaryota"/>
</dbReference>
<dbReference type="GO" id="GO:0005634">
    <property type="term" value="C:nucleus"/>
    <property type="evidence" value="ECO:0007669"/>
    <property type="project" value="TreeGrafter"/>
</dbReference>